<keyword evidence="1" id="KW-0472">Membrane</keyword>
<proteinExistence type="predicted"/>
<protein>
    <submittedName>
        <fullName evidence="2">LAFE_0F17370g1_1</fullName>
    </submittedName>
</protein>
<dbReference type="OMA" id="HFYDDYE"/>
<feature type="transmembrane region" description="Helical" evidence="1">
    <location>
        <begin position="53"/>
        <end position="75"/>
    </location>
</feature>
<keyword evidence="3" id="KW-1185">Reference proteome</keyword>
<evidence type="ECO:0000313" key="2">
    <source>
        <dbReference type="EMBL" id="SCW02928.1"/>
    </source>
</evidence>
<gene>
    <name evidence="2" type="ORF">LAFE_0F17370G</name>
</gene>
<dbReference type="Proteomes" id="UP000190831">
    <property type="component" value="Chromosome F"/>
</dbReference>
<dbReference type="EMBL" id="LT598490">
    <property type="protein sequence ID" value="SCW02928.1"/>
    <property type="molecule type" value="Genomic_DNA"/>
</dbReference>
<evidence type="ECO:0000313" key="3">
    <source>
        <dbReference type="Proteomes" id="UP000190831"/>
    </source>
</evidence>
<name>A0A1G4MGG8_LACFM</name>
<dbReference type="STRING" id="4955.A0A1G4MGG8"/>
<feature type="transmembrane region" description="Helical" evidence="1">
    <location>
        <begin position="21"/>
        <end position="41"/>
    </location>
</feature>
<dbReference type="OrthoDB" id="46988at2759"/>
<organism evidence="2 3">
    <name type="scientific">Lachancea fermentati</name>
    <name type="common">Zygosaccharomyces fermentati</name>
    <dbReference type="NCBI Taxonomy" id="4955"/>
    <lineage>
        <taxon>Eukaryota</taxon>
        <taxon>Fungi</taxon>
        <taxon>Dikarya</taxon>
        <taxon>Ascomycota</taxon>
        <taxon>Saccharomycotina</taxon>
        <taxon>Saccharomycetes</taxon>
        <taxon>Saccharomycetales</taxon>
        <taxon>Saccharomycetaceae</taxon>
        <taxon>Lachancea</taxon>
    </lineage>
</organism>
<sequence>MNTSSTGPRKSSRFSVRLYQYYRLSSSFLYAALLARWTILLPLVGSKFLPGGIHQFLCYLLIFTSTFDLFWNAKFHGIKSLFRSRTTLKDLNFFYFVAVMHFHDDYEHAPVLKNTSYSCFIIGLAFTQMYYHWCKLFKASSRPKRSVWWRMDSFLMMPLLYSSEFYLLMLNLQMPNYHLSTQLETLNKVLLVLFIPVSLHAFKKQISLL</sequence>
<reference evidence="3" key="1">
    <citation type="submission" date="2016-03" db="EMBL/GenBank/DDBJ databases">
        <authorList>
            <person name="Devillers H."/>
        </authorList>
    </citation>
    <scope>NUCLEOTIDE SEQUENCE [LARGE SCALE GENOMIC DNA]</scope>
</reference>
<keyword evidence="1" id="KW-0812">Transmembrane</keyword>
<keyword evidence="1" id="KW-1133">Transmembrane helix</keyword>
<evidence type="ECO:0000256" key="1">
    <source>
        <dbReference type="SAM" id="Phobius"/>
    </source>
</evidence>
<dbReference type="AlphaFoldDB" id="A0A1G4MGG8"/>
<accession>A0A1G4MGG8</accession>